<dbReference type="GO" id="GO:0006508">
    <property type="term" value="P:proteolysis"/>
    <property type="evidence" value="ECO:0007669"/>
    <property type="project" value="UniProtKB-KW"/>
</dbReference>
<dbReference type="SUPFAM" id="SSF52743">
    <property type="entry name" value="Subtilisin-like"/>
    <property type="match status" value="1"/>
</dbReference>
<dbReference type="OrthoDB" id="355163at2"/>
<feature type="domain" description="Peptidase S8/S53" evidence="10">
    <location>
        <begin position="112"/>
        <end position="383"/>
    </location>
</feature>
<gene>
    <name evidence="11" type="ORF">B4O97_15975</name>
</gene>
<name>A0A1Y1RVS4_9SPIO</name>
<dbReference type="InterPro" id="IPR000209">
    <property type="entry name" value="Peptidase_S8/S53_dom"/>
</dbReference>
<dbReference type="PRINTS" id="PR00723">
    <property type="entry name" value="SUBTILISIN"/>
</dbReference>
<keyword evidence="9" id="KW-0472">Membrane</keyword>
<dbReference type="STRING" id="1963862.B4O97_15975"/>
<comment type="subcellular location">
    <subcellularLocation>
        <location evidence="1">Secreted</location>
    </subcellularLocation>
</comment>
<evidence type="ECO:0000256" key="1">
    <source>
        <dbReference type="ARBA" id="ARBA00004613"/>
    </source>
</evidence>
<dbReference type="GO" id="GO:0004252">
    <property type="term" value="F:serine-type endopeptidase activity"/>
    <property type="evidence" value="ECO:0007669"/>
    <property type="project" value="UniProtKB-UniRule"/>
</dbReference>
<protein>
    <recommendedName>
        <fullName evidence="10">Peptidase S8/S53 domain-containing protein</fullName>
    </recommendedName>
</protein>
<dbReference type="CDD" id="cd07484">
    <property type="entry name" value="Peptidases_S8_Thermitase_like"/>
    <property type="match status" value="1"/>
</dbReference>
<dbReference type="Pfam" id="PF00082">
    <property type="entry name" value="Peptidase_S8"/>
    <property type="match status" value="1"/>
</dbReference>
<dbReference type="InterPro" id="IPR015500">
    <property type="entry name" value="Peptidase_S8_subtilisin-rel"/>
</dbReference>
<comment type="caution">
    <text evidence="11">The sequence shown here is derived from an EMBL/GenBank/DDBJ whole genome shotgun (WGS) entry which is preliminary data.</text>
</comment>
<dbReference type="Gene3D" id="3.40.50.200">
    <property type="entry name" value="Peptidase S8/S53 domain"/>
    <property type="match status" value="1"/>
</dbReference>
<sequence length="483" mass="51548">MINTRYSTVITYLFFFIEFFYFISCSLDSDKIESDVLTDTSSYTLSGTWFSKFLDNFVPVSDSPGVDFDPYNGPVYNPDIDSTPDDTLYNEQWNLQHLEMPAVWASVTGDPSVVVAVLDTGINQELPDFNGVNFVTGRNIVDNNGDTSDSIGHGTHVAGTIAQATNNAFGTAGMAFGVSLMPVKVIQNDMMSSSDLIAQGIDWAASNGADIINLSIGDPEAVTPEGMEGLHTAIQNAVSMGVTIVAAAGNNNDSVRYPAAFEEVVAVGAVDFAGNRTEYSNYGPELDVVAPGGGSTANVVGDGLRDAILQHTVIYVPLPAVQYGNEDFWYLAGTSQAAPHVSALAALLKSAQPSLSPAEIRAAMENTAVDLGEPYTDPYYGKGLIDPVAALSFGINLYENITGFAARRIEEGSFSHCWQIHADAGVMEISLEIPENEAGIGMYLYNIAGRLVSVGAPLPGSESISFDVKLQGGVYYVIVRRDL</sequence>
<reference evidence="11 12" key="1">
    <citation type="submission" date="2017-03" db="EMBL/GenBank/DDBJ databases">
        <title>Draft Genome sequence of Marispirochaeta sp. strain JC444.</title>
        <authorList>
            <person name="Shivani Y."/>
            <person name="Subhash Y."/>
            <person name="Sasikala C."/>
            <person name="Ramana C."/>
        </authorList>
    </citation>
    <scope>NUCLEOTIDE SEQUENCE [LARGE SCALE GENOMIC DNA]</scope>
    <source>
        <strain evidence="11 12">JC444</strain>
    </source>
</reference>
<dbReference type="PANTHER" id="PTHR43806:SF11">
    <property type="entry name" value="CEREVISIN-RELATED"/>
    <property type="match status" value="1"/>
</dbReference>
<dbReference type="PROSITE" id="PS51892">
    <property type="entry name" value="SUBTILASE"/>
    <property type="match status" value="1"/>
</dbReference>
<dbReference type="RefSeq" id="WP_083052369.1">
    <property type="nucleotide sequence ID" value="NZ_MWQY01000021.1"/>
</dbReference>
<evidence type="ECO:0000256" key="8">
    <source>
        <dbReference type="PROSITE-ProRule" id="PRU01240"/>
    </source>
</evidence>
<feature type="active site" description="Charge relay system" evidence="7 8">
    <location>
        <position position="153"/>
    </location>
</feature>
<evidence type="ECO:0000256" key="3">
    <source>
        <dbReference type="ARBA" id="ARBA00022525"/>
    </source>
</evidence>
<proteinExistence type="inferred from homology"/>
<evidence type="ECO:0000256" key="5">
    <source>
        <dbReference type="ARBA" id="ARBA00022801"/>
    </source>
</evidence>
<keyword evidence="4 8" id="KW-0645">Protease</keyword>
<keyword evidence="6 8" id="KW-0720">Serine protease</keyword>
<comment type="similarity">
    <text evidence="2 8">Belongs to the peptidase S8 family.</text>
</comment>
<evidence type="ECO:0000256" key="9">
    <source>
        <dbReference type="SAM" id="Phobius"/>
    </source>
</evidence>
<evidence type="ECO:0000256" key="2">
    <source>
        <dbReference type="ARBA" id="ARBA00011073"/>
    </source>
</evidence>
<dbReference type="InterPro" id="IPR036852">
    <property type="entry name" value="Peptidase_S8/S53_dom_sf"/>
</dbReference>
<evidence type="ECO:0000313" key="12">
    <source>
        <dbReference type="Proteomes" id="UP000192343"/>
    </source>
</evidence>
<keyword evidence="9" id="KW-0812">Transmembrane</keyword>
<dbReference type="EMBL" id="MWQY01000021">
    <property type="protein sequence ID" value="ORC32656.1"/>
    <property type="molecule type" value="Genomic_DNA"/>
</dbReference>
<dbReference type="InterPro" id="IPR023828">
    <property type="entry name" value="Peptidase_S8_Ser-AS"/>
</dbReference>
<keyword evidence="5 8" id="KW-0378">Hydrolase</keyword>
<keyword evidence="12" id="KW-1185">Reference proteome</keyword>
<dbReference type="InterPro" id="IPR050131">
    <property type="entry name" value="Peptidase_S8_subtilisin-like"/>
</dbReference>
<evidence type="ECO:0000256" key="4">
    <source>
        <dbReference type="ARBA" id="ARBA00022670"/>
    </source>
</evidence>
<evidence type="ECO:0000256" key="6">
    <source>
        <dbReference type="ARBA" id="ARBA00022825"/>
    </source>
</evidence>
<dbReference type="PROSITE" id="PS00138">
    <property type="entry name" value="SUBTILASE_SER"/>
    <property type="match status" value="1"/>
</dbReference>
<feature type="transmembrane region" description="Helical" evidence="9">
    <location>
        <begin position="6"/>
        <end position="23"/>
    </location>
</feature>
<evidence type="ECO:0000313" key="11">
    <source>
        <dbReference type="EMBL" id="ORC32656.1"/>
    </source>
</evidence>
<organism evidence="11 12">
    <name type="scientific">Marispirochaeta aestuarii</name>
    <dbReference type="NCBI Taxonomy" id="1963862"/>
    <lineage>
        <taxon>Bacteria</taxon>
        <taxon>Pseudomonadati</taxon>
        <taxon>Spirochaetota</taxon>
        <taxon>Spirochaetia</taxon>
        <taxon>Spirochaetales</taxon>
        <taxon>Spirochaetaceae</taxon>
        <taxon>Marispirochaeta</taxon>
    </lineage>
</organism>
<accession>A0A1Y1RVS4</accession>
<dbReference type="GO" id="GO:0005576">
    <property type="term" value="C:extracellular region"/>
    <property type="evidence" value="ECO:0007669"/>
    <property type="project" value="UniProtKB-SubCell"/>
</dbReference>
<evidence type="ECO:0000259" key="10">
    <source>
        <dbReference type="Pfam" id="PF00082"/>
    </source>
</evidence>
<dbReference type="Proteomes" id="UP000192343">
    <property type="component" value="Unassembled WGS sequence"/>
</dbReference>
<dbReference type="InterPro" id="IPR034084">
    <property type="entry name" value="Thermitase-like_dom"/>
</dbReference>
<evidence type="ECO:0000256" key="7">
    <source>
        <dbReference type="PIRSR" id="PIRSR615500-1"/>
    </source>
</evidence>
<feature type="active site" description="Charge relay system" evidence="7 8">
    <location>
        <position position="119"/>
    </location>
</feature>
<keyword evidence="9" id="KW-1133">Transmembrane helix</keyword>
<keyword evidence="3" id="KW-0964">Secreted</keyword>
<dbReference type="AlphaFoldDB" id="A0A1Y1RVS4"/>
<dbReference type="PANTHER" id="PTHR43806">
    <property type="entry name" value="PEPTIDASE S8"/>
    <property type="match status" value="1"/>
</dbReference>
<feature type="active site" description="Charge relay system" evidence="7 8">
    <location>
        <position position="335"/>
    </location>
</feature>